<protein>
    <submittedName>
        <fullName evidence="2">Uncharacterized protein</fullName>
    </submittedName>
</protein>
<feature type="region of interest" description="Disordered" evidence="1">
    <location>
        <begin position="105"/>
        <end position="149"/>
    </location>
</feature>
<reference evidence="2" key="1">
    <citation type="submission" date="2021-01" db="EMBL/GenBank/DDBJ databases">
        <authorList>
            <person name="Corre E."/>
            <person name="Pelletier E."/>
            <person name="Niang G."/>
            <person name="Scheremetjew M."/>
            <person name="Finn R."/>
            <person name="Kale V."/>
            <person name="Holt S."/>
            <person name="Cochrane G."/>
            <person name="Meng A."/>
            <person name="Brown T."/>
            <person name="Cohen L."/>
        </authorList>
    </citation>
    <scope>NUCLEOTIDE SEQUENCE</scope>
    <source>
        <strain evidence="2">OF101</strain>
    </source>
</reference>
<dbReference type="AlphaFoldDB" id="A0A7S1RWY2"/>
<accession>A0A7S1RWY2</accession>
<sequence length="149" mass="15701">MGVVTSEGPSQAALPPEVSRYDDFEDVGEQSSPLDEMLLDAKRRHAFFPEANSTTANVQEQDPVDSGARLTLGAVLLRIRRVRAFEGAEKATELAAQLAQQLRAAADGGAEGSARSVPPPEPQEAPAPLQSQCVAEGAERRALPVRGGA</sequence>
<gene>
    <name evidence="2" type="ORF">ACAT0790_LOCUS55175</name>
</gene>
<evidence type="ECO:0000313" key="2">
    <source>
        <dbReference type="EMBL" id="CAD9178406.1"/>
    </source>
</evidence>
<organism evidence="2">
    <name type="scientific">Alexandrium catenella</name>
    <name type="common">Red tide dinoflagellate</name>
    <name type="synonym">Gonyaulax catenella</name>
    <dbReference type="NCBI Taxonomy" id="2925"/>
    <lineage>
        <taxon>Eukaryota</taxon>
        <taxon>Sar</taxon>
        <taxon>Alveolata</taxon>
        <taxon>Dinophyceae</taxon>
        <taxon>Gonyaulacales</taxon>
        <taxon>Pyrocystaceae</taxon>
        <taxon>Alexandrium</taxon>
    </lineage>
</organism>
<proteinExistence type="predicted"/>
<dbReference type="EMBL" id="HBGE01092699">
    <property type="protein sequence ID" value="CAD9178406.1"/>
    <property type="molecule type" value="Transcribed_RNA"/>
</dbReference>
<name>A0A7S1RWY2_ALECA</name>
<evidence type="ECO:0000256" key="1">
    <source>
        <dbReference type="SAM" id="MobiDB-lite"/>
    </source>
</evidence>